<dbReference type="PROSITE" id="PS50082">
    <property type="entry name" value="WD_REPEATS_2"/>
    <property type="match status" value="4"/>
</dbReference>
<dbReference type="GO" id="GO:0097361">
    <property type="term" value="C:cytosolic [4Fe-4S] assembly targeting complex"/>
    <property type="evidence" value="ECO:0007669"/>
    <property type="project" value="InterPro"/>
</dbReference>
<comment type="caution">
    <text evidence="6">The sequence shown here is derived from an EMBL/GenBank/DDBJ whole genome shotgun (WGS) entry which is preliminary data.</text>
</comment>
<feature type="repeat" description="WD" evidence="4">
    <location>
        <begin position="422"/>
        <end position="437"/>
    </location>
</feature>
<dbReference type="CDD" id="cd00200">
    <property type="entry name" value="WD40"/>
    <property type="match status" value="1"/>
</dbReference>
<evidence type="ECO:0000256" key="5">
    <source>
        <dbReference type="SAM" id="MobiDB-lite"/>
    </source>
</evidence>
<dbReference type="InterPro" id="IPR020472">
    <property type="entry name" value="WD40_PAC1"/>
</dbReference>
<keyword evidence="7" id="KW-1185">Reference proteome</keyword>
<evidence type="ECO:0000313" key="6">
    <source>
        <dbReference type="EMBL" id="KAI3403268.2"/>
    </source>
</evidence>
<evidence type="ECO:0000256" key="3">
    <source>
        <dbReference type="HAMAP-Rule" id="MF_03037"/>
    </source>
</evidence>
<reference evidence="6" key="1">
    <citation type="journal article" date="2022" name="DNA Res.">
        <title>Genome analysis of five recently described species of the CUG-Ser clade uncovers Candida theae as a new hybrid lineage with pathogenic potential in the Candida parapsilosis species complex.</title>
        <authorList>
            <person name="Mixao V."/>
            <person name="Del Olmo V."/>
            <person name="Hegedusova E."/>
            <person name="Saus E."/>
            <person name="Pryszcz L."/>
            <person name="Cillingova A."/>
            <person name="Nosek J."/>
            <person name="Gabaldon T."/>
        </authorList>
    </citation>
    <scope>NUCLEOTIDE SEQUENCE</scope>
    <source>
        <strain evidence="6">CBS 10844</strain>
    </source>
</reference>
<evidence type="ECO:0000256" key="4">
    <source>
        <dbReference type="PROSITE-ProRule" id="PRU00221"/>
    </source>
</evidence>
<dbReference type="GO" id="GO:0016226">
    <property type="term" value="P:iron-sulfur cluster assembly"/>
    <property type="evidence" value="ECO:0007669"/>
    <property type="project" value="UniProtKB-UniRule"/>
</dbReference>
<dbReference type="EMBL" id="JAHUZD010000128">
    <property type="protein sequence ID" value="KAI3403268.2"/>
    <property type="molecule type" value="Genomic_DNA"/>
</dbReference>
<dbReference type="HAMAP" id="MF_03037">
    <property type="entry name" value="ciao1"/>
    <property type="match status" value="1"/>
</dbReference>
<dbReference type="PROSITE" id="PS50294">
    <property type="entry name" value="WD_REPEATS_REGION"/>
    <property type="match status" value="3"/>
</dbReference>
<keyword evidence="1 4" id="KW-0853">WD repeat</keyword>
<comment type="function">
    <text evidence="3">Essential component of the cytosolic iron-sulfur (Fe/S) protein assembly machinery. Required for the maturation of extramitochondrial Fe/S proteins.</text>
</comment>
<dbReference type="SMART" id="SM00320">
    <property type="entry name" value="WD40"/>
    <property type="match status" value="7"/>
</dbReference>
<dbReference type="AlphaFoldDB" id="A0AAI9SUE7"/>
<dbReference type="Proteomes" id="UP001202479">
    <property type="component" value="Unassembled WGS sequence"/>
</dbReference>
<feature type="repeat" description="WD" evidence="4">
    <location>
        <begin position="179"/>
        <end position="211"/>
    </location>
</feature>
<dbReference type="Pfam" id="PF00400">
    <property type="entry name" value="WD40"/>
    <property type="match status" value="5"/>
</dbReference>
<evidence type="ECO:0000256" key="1">
    <source>
        <dbReference type="ARBA" id="ARBA00022574"/>
    </source>
</evidence>
<dbReference type="InterPro" id="IPR001680">
    <property type="entry name" value="WD40_rpt"/>
</dbReference>
<feature type="repeat" description="WD" evidence="4">
    <location>
        <begin position="132"/>
        <end position="164"/>
    </location>
</feature>
<protein>
    <recommendedName>
        <fullName evidence="3">Probable cytosolic iron-sulfur protein assembly protein 1</fullName>
    </recommendedName>
</protein>
<evidence type="ECO:0000256" key="2">
    <source>
        <dbReference type="ARBA" id="ARBA00022737"/>
    </source>
</evidence>
<dbReference type="PRINTS" id="PR00320">
    <property type="entry name" value="GPROTEINBRPT"/>
</dbReference>
<dbReference type="SUPFAM" id="SSF50978">
    <property type="entry name" value="WD40 repeat-like"/>
    <property type="match status" value="1"/>
</dbReference>
<feature type="compositionally biased region" description="Acidic residues" evidence="5">
    <location>
        <begin position="343"/>
        <end position="373"/>
    </location>
</feature>
<gene>
    <name evidence="3" type="primary">CIA1</name>
    <name evidence="6" type="ORF">KGF56_003856</name>
</gene>
<comment type="similarity">
    <text evidence="3">Belongs to the WD repeat CIA1 family.</text>
</comment>
<dbReference type="InterPro" id="IPR036322">
    <property type="entry name" value="WD40_repeat_dom_sf"/>
</dbReference>
<proteinExistence type="inferred from homology"/>
<keyword evidence="2" id="KW-0677">Repeat</keyword>
<name>A0AAI9SUE7_9ASCO</name>
<dbReference type="PANTHER" id="PTHR19920">
    <property type="entry name" value="WD40 PROTEIN CIAO1"/>
    <property type="match status" value="1"/>
</dbReference>
<dbReference type="InterPro" id="IPR015943">
    <property type="entry name" value="WD40/YVTN_repeat-like_dom_sf"/>
</dbReference>
<dbReference type="PANTHER" id="PTHR19920:SF0">
    <property type="entry name" value="CYTOSOLIC IRON-SULFUR PROTEIN ASSEMBLY PROTEIN CIAO1-RELATED"/>
    <property type="match status" value="1"/>
</dbReference>
<dbReference type="Gene3D" id="2.130.10.10">
    <property type="entry name" value="YVTN repeat-like/Quinoprotein amine dehydrogenase"/>
    <property type="match status" value="1"/>
</dbReference>
<feature type="repeat" description="WD" evidence="4">
    <location>
        <begin position="8"/>
        <end position="42"/>
    </location>
</feature>
<evidence type="ECO:0000313" key="7">
    <source>
        <dbReference type="Proteomes" id="UP001202479"/>
    </source>
</evidence>
<feature type="region of interest" description="Disordered" evidence="5">
    <location>
        <begin position="334"/>
        <end position="393"/>
    </location>
</feature>
<dbReference type="InterPro" id="IPR028608">
    <property type="entry name" value="CIAO1/Cia1"/>
</dbReference>
<sequence>MVHLLHSVKAHSDKVWSVSAHPTLPLLATASTDKSVKIYKLSLTQKFPHIADLEDTHRRSVRSVSFKPPMGGVDYKSNVLDLPALAAGSFDSTISVWGIDEPDDAYDIEEIINNQKEILTNPSNEWNLMAIIEGHENEIKAVDWNFSGRYLASCSRDKTVWIWETDPETLEEFECVSVLADHSQDVKNVSWHPTMNLLASSSYDDTIRIYKQEFDDDEWVCAGVMDAHEGTVWCSRFENPKSQMAKEGITRLVSASDDLTVRVWFSKDQVEQVGNGDESSLPSSIRPDNNEMVWEQECILPAAHTHPIYSVAWSARTGKIASTGSDGKIVVYKEEKERKGEQEEQEEEEKEEEEKEEEEKEEKEEEEKEEEQEEKEKEKEEKEEEEEKGKWRIDSVVESAHGVHEVNSIIWAELDSGGEEVLISAGDDGYVNIWHVD</sequence>
<accession>A0AAI9SUE7</accession>
<organism evidence="6 7">
    <name type="scientific">Candida oxycetoniae</name>
    <dbReference type="NCBI Taxonomy" id="497107"/>
    <lineage>
        <taxon>Eukaryota</taxon>
        <taxon>Fungi</taxon>
        <taxon>Dikarya</taxon>
        <taxon>Ascomycota</taxon>
        <taxon>Saccharomycotina</taxon>
        <taxon>Pichiomycetes</taxon>
        <taxon>Debaryomycetaceae</taxon>
        <taxon>Candida/Lodderomyces clade</taxon>
        <taxon>Candida</taxon>
    </lineage>
</organism>